<name>A0A6D2KYD8_9BRAS</name>
<keyword evidence="1" id="KW-0812">Transmembrane</keyword>
<organism evidence="2 3">
    <name type="scientific">Microthlaspi erraticum</name>
    <dbReference type="NCBI Taxonomy" id="1685480"/>
    <lineage>
        <taxon>Eukaryota</taxon>
        <taxon>Viridiplantae</taxon>
        <taxon>Streptophyta</taxon>
        <taxon>Embryophyta</taxon>
        <taxon>Tracheophyta</taxon>
        <taxon>Spermatophyta</taxon>
        <taxon>Magnoliopsida</taxon>
        <taxon>eudicotyledons</taxon>
        <taxon>Gunneridae</taxon>
        <taxon>Pentapetalae</taxon>
        <taxon>rosids</taxon>
        <taxon>malvids</taxon>
        <taxon>Brassicales</taxon>
        <taxon>Brassicaceae</taxon>
        <taxon>Coluteocarpeae</taxon>
        <taxon>Microthlaspi</taxon>
    </lineage>
</organism>
<dbReference type="EMBL" id="CACVBM020001512">
    <property type="protein sequence ID" value="CAA7052875.1"/>
    <property type="molecule type" value="Genomic_DNA"/>
</dbReference>
<protein>
    <submittedName>
        <fullName evidence="2">Uncharacterized protein</fullName>
    </submittedName>
</protein>
<reference evidence="2" key="1">
    <citation type="submission" date="2020-01" db="EMBL/GenBank/DDBJ databases">
        <authorList>
            <person name="Mishra B."/>
        </authorList>
    </citation>
    <scope>NUCLEOTIDE SEQUENCE [LARGE SCALE GENOMIC DNA]</scope>
</reference>
<gene>
    <name evidence="2" type="ORF">MERR_LOCUS40110</name>
</gene>
<sequence length="101" mass="11504">MFFAYRRRRIQKEPSSSPPPFLLPPLKYTSVSHTHLSIYIRVCISLILTLFPFLWTFSPPSLPLSVVAAVVSHNLFSLSLNAGELSPFHYWLSLYPPQTVA</sequence>
<accession>A0A6D2KYD8</accession>
<comment type="caution">
    <text evidence="2">The sequence shown here is derived from an EMBL/GenBank/DDBJ whole genome shotgun (WGS) entry which is preliminary data.</text>
</comment>
<keyword evidence="3" id="KW-1185">Reference proteome</keyword>
<feature type="transmembrane region" description="Helical" evidence="1">
    <location>
        <begin position="36"/>
        <end position="55"/>
    </location>
</feature>
<evidence type="ECO:0000256" key="1">
    <source>
        <dbReference type="SAM" id="Phobius"/>
    </source>
</evidence>
<evidence type="ECO:0000313" key="3">
    <source>
        <dbReference type="Proteomes" id="UP000467841"/>
    </source>
</evidence>
<dbReference type="Proteomes" id="UP000467841">
    <property type="component" value="Unassembled WGS sequence"/>
</dbReference>
<evidence type="ECO:0000313" key="2">
    <source>
        <dbReference type="EMBL" id="CAA7052875.1"/>
    </source>
</evidence>
<keyword evidence="1" id="KW-1133">Transmembrane helix</keyword>
<keyword evidence="1" id="KW-0472">Membrane</keyword>
<proteinExistence type="predicted"/>
<dbReference type="AlphaFoldDB" id="A0A6D2KYD8"/>